<dbReference type="SMART" id="SM00278">
    <property type="entry name" value="HhH1"/>
    <property type="match status" value="2"/>
</dbReference>
<keyword evidence="5 6" id="KW-0234">DNA repair</keyword>
<evidence type="ECO:0000259" key="7">
    <source>
        <dbReference type="SMART" id="SM00278"/>
    </source>
</evidence>
<dbReference type="SUPFAM" id="SSF50249">
    <property type="entry name" value="Nucleic acid-binding proteins"/>
    <property type="match status" value="1"/>
</dbReference>
<protein>
    <recommendedName>
        <fullName evidence="6">Holliday junction branch migration complex subunit RuvA</fullName>
    </recommendedName>
</protein>
<feature type="domain" description="Helix-hairpin-helix DNA-binding motif class 1" evidence="7">
    <location>
        <begin position="113"/>
        <end position="132"/>
    </location>
</feature>
<dbReference type="GO" id="GO:0016787">
    <property type="term" value="F:hydrolase activity"/>
    <property type="evidence" value="ECO:0007669"/>
    <property type="project" value="UniProtKB-KW"/>
</dbReference>
<accession>A0ABV4YKU4</accession>
<dbReference type="HAMAP" id="MF_00031">
    <property type="entry name" value="DNA_HJ_migration_RuvA"/>
    <property type="match status" value="1"/>
</dbReference>
<evidence type="ECO:0000256" key="3">
    <source>
        <dbReference type="ARBA" id="ARBA00023125"/>
    </source>
</evidence>
<evidence type="ECO:0000256" key="1">
    <source>
        <dbReference type="ARBA" id="ARBA00022490"/>
    </source>
</evidence>
<comment type="subunit">
    <text evidence="6">Homotetramer. Forms an RuvA(8)-RuvB(12)-Holliday junction (HJ) complex. HJ DNA is sandwiched between 2 RuvA tetramers; dsDNA enters through RuvA and exits via RuvB. An RuvB hexamer assembles on each DNA strand where it exits the tetramer. Each RuvB hexamer is contacted by two RuvA subunits (via domain III) on 2 adjacent RuvB subunits; this complex drives branch migration. In the full resolvosome a probable DNA-RuvA(4)-RuvB(12)-RuvC(2) complex forms which resolves the HJ.</text>
</comment>
<dbReference type="InterPro" id="IPR000085">
    <property type="entry name" value="RuvA"/>
</dbReference>
<organism evidence="8 9">
    <name type="scientific">Floridaenema fluviatile BLCC-F154</name>
    <dbReference type="NCBI Taxonomy" id="3153640"/>
    <lineage>
        <taxon>Bacteria</taxon>
        <taxon>Bacillati</taxon>
        <taxon>Cyanobacteriota</taxon>
        <taxon>Cyanophyceae</taxon>
        <taxon>Oscillatoriophycideae</taxon>
        <taxon>Aerosakkonematales</taxon>
        <taxon>Aerosakkonemataceae</taxon>
        <taxon>Floridanema</taxon>
        <taxon>Floridanema fluviatile</taxon>
    </lineage>
</organism>
<keyword evidence="3 6" id="KW-0238">DNA-binding</keyword>
<dbReference type="GO" id="GO:0003678">
    <property type="term" value="F:DNA helicase activity"/>
    <property type="evidence" value="ECO:0007669"/>
    <property type="project" value="UniProtKB-EC"/>
</dbReference>
<comment type="function">
    <text evidence="6">The RuvA-RuvB-RuvC complex processes Holliday junction (HJ) DNA during genetic recombination and DNA repair, while the RuvA-RuvB complex plays an important role in the rescue of blocked DNA replication forks via replication fork reversal (RFR). RuvA specifically binds to HJ cruciform DNA, conferring on it an open structure. The RuvB hexamer acts as an ATP-dependent pump, pulling dsDNA into and through the RuvAB complex. HJ branch migration allows RuvC to scan DNA until it finds its consensus sequence, where it cleaves and resolves the cruciform DNA.</text>
</comment>
<dbReference type="SUPFAM" id="SSF46929">
    <property type="entry name" value="DNA helicase RuvA subunit, C-terminal domain"/>
    <property type="match status" value="1"/>
</dbReference>
<dbReference type="NCBIfam" id="TIGR00084">
    <property type="entry name" value="ruvA"/>
    <property type="match status" value="1"/>
</dbReference>
<proteinExistence type="inferred from homology"/>
<comment type="similarity">
    <text evidence="6">Belongs to the RuvA family.</text>
</comment>
<keyword evidence="1 6" id="KW-0963">Cytoplasm</keyword>
<dbReference type="Gene3D" id="2.40.50.140">
    <property type="entry name" value="Nucleic acid-binding proteins"/>
    <property type="match status" value="1"/>
</dbReference>
<dbReference type="InterPro" id="IPR012340">
    <property type="entry name" value="NA-bd_OB-fold"/>
</dbReference>
<dbReference type="SUPFAM" id="SSF47781">
    <property type="entry name" value="RuvA domain 2-like"/>
    <property type="match status" value="1"/>
</dbReference>
<feature type="region of interest" description="Domain III" evidence="6">
    <location>
        <begin position="158"/>
        <end position="211"/>
    </location>
</feature>
<dbReference type="InterPro" id="IPR003583">
    <property type="entry name" value="Hlx-hairpin-Hlx_DNA-bd_motif"/>
</dbReference>
<dbReference type="Gene3D" id="1.10.150.20">
    <property type="entry name" value="5' to 3' exonuclease, C-terminal subdomain"/>
    <property type="match status" value="1"/>
</dbReference>
<comment type="caution">
    <text evidence="8">The sequence shown here is derived from an EMBL/GenBank/DDBJ whole genome shotgun (WGS) entry which is preliminary data.</text>
</comment>
<dbReference type="InterPro" id="IPR010994">
    <property type="entry name" value="RuvA_2-like"/>
</dbReference>
<evidence type="ECO:0000313" key="9">
    <source>
        <dbReference type="Proteomes" id="UP001576776"/>
    </source>
</evidence>
<dbReference type="RefSeq" id="WP_413260591.1">
    <property type="nucleotide sequence ID" value="NZ_JBHFNS010000093.1"/>
</dbReference>
<dbReference type="Pfam" id="PF14520">
    <property type="entry name" value="HHH_5"/>
    <property type="match status" value="1"/>
</dbReference>
<comment type="domain">
    <text evidence="6">Has three domains with a flexible linker between the domains II and III and assumes an 'L' shape. Domain III is highly mobile and contacts RuvB.</text>
</comment>
<dbReference type="EMBL" id="JBHFNS010000093">
    <property type="protein sequence ID" value="MFB2939121.1"/>
    <property type="molecule type" value="Genomic_DNA"/>
</dbReference>
<dbReference type="InterPro" id="IPR036267">
    <property type="entry name" value="RuvA_C_sf"/>
</dbReference>
<name>A0ABV4YKU4_9CYAN</name>
<dbReference type="InterPro" id="IPR013849">
    <property type="entry name" value="DNA_helicase_Holl-junc_RuvA_I"/>
</dbReference>
<gene>
    <name evidence="6 8" type="primary">ruvA</name>
    <name evidence="8" type="ORF">ACE1B6_28040</name>
</gene>
<evidence type="ECO:0000256" key="5">
    <source>
        <dbReference type="ARBA" id="ARBA00023204"/>
    </source>
</evidence>
<evidence type="ECO:0000256" key="4">
    <source>
        <dbReference type="ARBA" id="ARBA00023172"/>
    </source>
</evidence>
<dbReference type="InterPro" id="IPR011114">
    <property type="entry name" value="RuvA_C"/>
</dbReference>
<evidence type="ECO:0000256" key="6">
    <source>
        <dbReference type="HAMAP-Rule" id="MF_00031"/>
    </source>
</evidence>
<reference evidence="8 9" key="1">
    <citation type="submission" date="2024-09" db="EMBL/GenBank/DDBJ databases">
        <title>Floridaenema gen nov. (Aerosakkonemataceae, Aerosakkonematales ord. nov., Cyanobacteria) from benthic tropical and subtropical fresh waters, with the description of four new species.</title>
        <authorList>
            <person name="Moretto J.A."/>
            <person name="Berthold D.E."/>
            <person name="Lefler F.W."/>
            <person name="Huang I.-S."/>
            <person name="Laughinghouse H. IV."/>
        </authorList>
    </citation>
    <scope>NUCLEOTIDE SEQUENCE [LARGE SCALE GENOMIC DNA]</scope>
    <source>
        <strain evidence="8 9">BLCC-F154</strain>
    </source>
</reference>
<comment type="caution">
    <text evidence="6">Lacks conserved residue(s) required for the propagation of feature annotation.</text>
</comment>
<keyword evidence="9" id="KW-1185">Reference proteome</keyword>
<keyword evidence="4 6" id="KW-0233">DNA recombination</keyword>
<sequence length="211" mass="22858">MIAYLKGSIAGIFKVSGNRWTLILEVNSIGYELQIPSYFAQQLPEVGATIQVFTHYQVKEEQAVLYGFSSPAERDLFRQLISVSGIGAALAIALLDTLGLPDLVQAIVTGNIRALTKTPGVGNKTAERMALELRTKLSQWRTETGLSKAIPSGPDAAIIEDVEMTLLALGYTHNEVAKAIKAVSEDGLIAKSKNAEDWIRSAISWLSQAIE</sequence>
<evidence type="ECO:0000313" key="8">
    <source>
        <dbReference type="EMBL" id="MFB2939121.1"/>
    </source>
</evidence>
<dbReference type="Pfam" id="PF01330">
    <property type="entry name" value="RuvA_N"/>
    <property type="match status" value="1"/>
</dbReference>
<dbReference type="Gene3D" id="1.10.8.10">
    <property type="entry name" value="DNA helicase RuvA subunit, C-terminal domain"/>
    <property type="match status" value="1"/>
</dbReference>
<feature type="domain" description="Helix-hairpin-helix DNA-binding motif class 1" evidence="7">
    <location>
        <begin position="78"/>
        <end position="97"/>
    </location>
</feature>
<dbReference type="CDD" id="cd14332">
    <property type="entry name" value="UBA_RuvA_C"/>
    <property type="match status" value="1"/>
</dbReference>
<keyword evidence="2 6" id="KW-0227">DNA damage</keyword>
<dbReference type="Proteomes" id="UP001576776">
    <property type="component" value="Unassembled WGS sequence"/>
</dbReference>
<keyword evidence="8" id="KW-0378">Hydrolase</keyword>
<dbReference type="Pfam" id="PF07499">
    <property type="entry name" value="RuvA_C"/>
    <property type="match status" value="1"/>
</dbReference>
<evidence type="ECO:0000256" key="2">
    <source>
        <dbReference type="ARBA" id="ARBA00022763"/>
    </source>
</evidence>
<comment type="subcellular location">
    <subcellularLocation>
        <location evidence="6">Cytoplasm</location>
    </subcellularLocation>
</comment>